<evidence type="ECO:0008006" key="3">
    <source>
        <dbReference type="Google" id="ProtNLM"/>
    </source>
</evidence>
<organism evidence="1 2">
    <name type="scientific">Ferruginibacter yonginensis</name>
    <dbReference type="NCBI Taxonomy" id="1310416"/>
    <lineage>
        <taxon>Bacteria</taxon>
        <taxon>Pseudomonadati</taxon>
        <taxon>Bacteroidota</taxon>
        <taxon>Chitinophagia</taxon>
        <taxon>Chitinophagales</taxon>
        <taxon>Chitinophagaceae</taxon>
        <taxon>Ferruginibacter</taxon>
    </lineage>
</organism>
<dbReference type="EMBL" id="JBHSCZ010000002">
    <property type="protein sequence ID" value="MFC4263010.1"/>
    <property type="molecule type" value="Genomic_DNA"/>
</dbReference>
<evidence type="ECO:0000313" key="2">
    <source>
        <dbReference type="Proteomes" id="UP001595907"/>
    </source>
</evidence>
<dbReference type="Gene3D" id="1.20.1260.10">
    <property type="match status" value="1"/>
</dbReference>
<dbReference type="RefSeq" id="WP_379709031.1">
    <property type="nucleotide sequence ID" value="NZ_JBHSCZ010000002.1"/>
</dbReference>
<evidence type="ECO:0000313" key="1">
    <source>
        <dbReference type="EMBL" id="MFC4263010.1"/>
    </source>
</evidence>
<proteinExistence type="predicted"/>
<dbReference type="Proteomes" id="UP001595907">
    <property type="component" value="Unassembled WGS sequence"/>
</dbReference>
<name>A0ABV8QRX6_9BACT</name>
<protein>
    <recommendedName>
        <fullName evidence="3">DUF2383 domain-containing protein</fullName>
    </recommendedName>
</protein>
<dbReference type="InterPro" id="IPR012347">
    <property type="entry name" value="Ferritin-like"/>
</dbReference>
<keyword evidence="2" id="KW-1185">Reference proteome</keyword>
<reference evidence="2" key="1">
    <citation type="journal article" date="2019" name="Int. J. Syst. Evol. Microbiol.">
        <title>The Global Catalogue of Microorganisms (GCM) 10K type strain sequencing project: providing services to taxonomists for standard genome sequencing and annotation.</title>
        <authorList>
            <consortium name="The Broad Institute Genomics Platform"/>
            <consortium name="The Broad Institute Genome Sequencing Center for Infectious Disease"/>
            <person name="Wu L."/>
            <person name="Ma J."/>
        </authorList>
    </citation>
    <scope>NUCLEOTIDE SEQUENCE [LARGE SCALE GENOMIC DNA]</scope>
    <source>
        <strain evidence="2">CECT 8289</strain>
    </source>
</reference>
<accession>A0ABV8QRX6</accession>
<sequence>METLNHLVLQKMNCLLQFLTQTKNAFETLADEIENTLLKAALNGLSDESHYYETELRSYCKQMGISLQNNEMKQQEVAEAVSDNDTPYQELSQICTNKANLLTQAYQDLMKEIAALVPLKQMIYYQMQALQYSFLKIDLLNKARFVS</sequence>
<gene>
    <name evidence="1" type="ORF">ACFOWM_08985</name>
</gene>
<comment type="caution">
    <text evidence="1">The sequence shown here is derived from an EMBL/GenBank/DDBJ whole genome shotgun (WGS) entry which is preliminary data.</text>
</comment>